<sequence>MAWKISLAFYFLDVQSKESVGMLHNLSGGAWDPHDMNAVAATYESAIQVWDLRTMKKTNSIERGHVRNIDYNPKKKHILVTAEDESGINIWDLRKPKSAGTDSNVNLWLASPSSSDDFTSESLVDSPTRRLNPLLNSYSDYEDSVYVATNPVNGAKHSWRWWFDVC</sequence>
<name>A0AAW0L4W5_QUESU</name>
<evidence type="ECO:0000256" key="2">
    <source>
        <dbReference type="ARBA" id="ARBA00022737"/>
    </source>
</evidence>
<gene>
    <name evidence="4" type="primary">DWA2_0</name>
    <name evidence="4" type="ORF">CFP56_008375</name>
</gene>
<reference evidence="4 5" key="1">
    <citation type="journal article" date="2018" name="Sci. Data">
        <title>The draft genome sequence of cork oak.</title>
        <authorList>
            <person name="Ramos A.M."/>
            <person name="Usie A."/>
            <person name="Barbosa P."/>
            <person name="Barros P.M."/>
            <person name="Capote T."/>
            <person name="Chaves I."/>
            <person name="Simoes F."/>
            <person name="Abreu I."/>
            <person name="Carrasquinho I."/>
            <person name="Faro C."/>
            <person name="Guimaraes J.B."/>
            <person name="Mendonca D."/>
            <person name="Nobrega F."/>
            <person name="Rodrigues L."/>
            <person name="Saibo N.J.M."/>
            <person name="Varela M.C."/>
            <person name="Egas C."/>
            <person name="Matos J."/>
            <person name="Miguel C.M."/>
            <person name="Oliveira M.M."/>
            <person name="Ricardo C.P."/>
            <person name="Goncalves S."/>
        </authorList>
    </citation>
    <scope>NUCLEOTIDE SEQUENCE [LARGE SCALE GENOMIC DNA]</scope>
    <source>
        <strain evidence="5">cv. HL8</strain>
    </source>
</reference>
<keyword evidence="1" id="KW-0853">WD repeat</keyword>
<dbReference type="AlphaFoldDB" id="A0AAW0L4W5"/>
<dbReference type="Gene3D" id="2.130.10.10">
    <property type="entry name" value="YVTN repeat-like/Quinoprotein amine dehydrogenase"/>
    <property type="match status" value="1"/>
</dbReference>
<evidence type="ECO:0000313" key="4">
    <source>
        <dbReference type="EMBL" id="KAK7846132.1"/>
    </source>
</evidence>
<proteinExistence type="predicted"/>
<dbReference type="PANTHER" id="PTHR14205:SF15">
    <property type="entry name" value="EARP AND GARP COMPLEX-INTERACTING PROTEIN 1"/>
    <property type="match status" value="1"/>
</dbReference>
<dbReference type="InterPro" id="IPR059104">
    <property type="entry name" value="Beta-prop_EIPR1-like"/>
</dbReference>
<dbReference type="Proteomes" id="UP000237347">
    <property type="component" value="Unassembled WGS sequence"/>
</dbReference>
<comment type="caution">
    <text evidence="4">The sequence shown here is derived from an EMBL/GenBank/DDBJ whole genome shotgun (WGS) entry which is preliminary data.</text>
</comment>
<dbReference type="InterPro" id="IPR040323">
    <property type="entry name" value="EIPR1"/>
</dbReference>
<feature type="domain" description="EIPR1-like beta-propeller" evidence="3">
    <location>
        <begin position="15"/>
        <end position="95"/>
    </location>
</feature>
<dbReference type="GO" id="GO:0016567">
    <property type="term" value="P:protein ubiquitination"/>
    <property type="evidence" value="ECO:0007669"/>
    <property type="project" value="TreeGrafter"/>
</dbReference>
<dbReference type="PANTHER" id="PTHR14205">
    <property type="entry name" value="WD-REPEAT PROTEIN"/>
    <property type="match status" value="1"/>
</dbReference>
<accession>A0AAW0L4W5</accession>
<keyword evidence="2" id="KW-0677">Repeat</keyword>
<dbReference type="InterPro" id="IPR015943">
    <property type="entry name" value="WD40/YVTN_repeat-like_dom_sf"/>
</dbReference>
<evidence type="ECO:0000313" key="5">
    <source>
        <dbReference type="Proteomes" id="UP000237347"/>
    </source>
</evidence>
<keyword evidence="5" id="KW-1185">Reference proteome</keyword>
<dbReference type="EMBL" id="PKMF04000160">
    <property type="protein sequence ID" value="KAK7846132.1"/>
    <property type="molecule type" value="Genomic_DNA"/>
</dbReference>
<dbReference type="Pfam" id="PF23609">
    <property type="entry name" value="Beta-prop_EIPR1"/>
    <property type="match status" value="1"/>
</dbReference>
<organism evidence="4 5">
    <name type="scientific">Quercus suber</name>
    <name type="common">Cork oak</name>
    <dbReference type="NCBI Taxonomy" id="58331"/>
    <lineage>
        <taxon>Eukaryota</taxon>
        <taxon>Viridiplantae</taxon>
        <taxon>Streptophyta</taxon>
        <taxon>Embryophyta</taxon>
        <taxon>Tracheophyta</taxon>
        <taxon>Spermatophyta</taxon>
        <taxon>Magnoliopsida</taxon>
        <taxon>eudicotyledons</taxon>
        <taxon>Gunneridae</taxon>
        <taxon>Pentapetalae</taxon>
        <taxon>rosids</taxon>
        <taxon>fabids</taxon>
        <taxon>Fagales</taxon>
        <taxon>Fagaceae</taxon>
        <taxon>Quercus</taxon>
    </lineage>
</organism>
<evidence type="ECO:0000259" key="3">
    <source>
        <dbReference type="Pfam" id="PF23609"/>
    </source>
</evidence>
<evidence type="ECO:0000256" key="1">
    <source>
        <dbReference type="ARBA" id="ARBA00022574"/>
    </source>
</evidence>
<dbReference type="SUPFAM" id="SSF82171">
    <property type="entry name" value="DPP6 N-terminal domain-like"/>
    <property type="match status" value="1"/>
</dbReference>
<protein>
    <submittedName>
        <fullName evidence="4">Wd repeat-containing protein dwa2</fullName>
    </submittedName>
</protein>